<proteinExistence type="predicted"/>
<reference evidence="2" key="2">
    <citation type="submission" date="2024-06" db="EMBL/GenBank/DDBJ databases">
        <authorList>
            <person name="Sakai Y."/>
            <person name="Fujii T."/>
        </authorList>
    </citation>
    <scope>NUCLEOTIDE SEQUENCE</scope>
    <source>
        <strain evidence="2">M701</strain>
        <plasmid evidence="2">pM7012</plasmid>
    </source>
</reference>
<gene>
    <name evidence="2" type="primary">parA</name>
</gene>
<accession>V5YQV7</accession>
<dbReference type="EMBL" id="AB853026">
    <property type="protein sequence ID" value="BAO19306.1"/>
    <property type="molecule type" value="Genomic_DNA"/>
</dbReference>
<evidence type="ECO:0000259" key="1">
    <source>
        <dbReference type="Pfam" id="PF13614"/>
    </source>
</evidence>
<dbReference type="InterPro" id="IPR025669">
    <property type="entry name" value="AAA_dom"/>
</dbReference>
<protein>
    <submittedName>
        <fullName evidence="2">Partitioning protein ParA</fullName>
    </submittedName>
</protein>
<dbReference type="Pfam" id="PF13614">
    <property type="entry name" value="AAA_31"/>
    <property type="match status" value="1"/>
</dbReference>
<evidence type="ECO:0000313" key="2">
    <source>
        <dbReference type="EMBL" id="BAO19306.1"/>
    </source>
</evidence>
<dbReference type="Gene3D" id="3.40.50.300">
    <property type="entry name" value="P-loop containing nucleotide triphosphate hydrolases"/>
    <property type="match status" value="1"/>
</dbReference>
<feature type="domain" description="AAA" evidence="1">
    <location>
        <begin position="92"/>
        <end position="281"/>
    </location>
</feature>
<name>V5YQV7_9BURK</name>
<dbReference type="InterPro" id="IPR027417">
    <property type="entry name" value="P-loop_NTPase"/>
</dbReference>
<dbReference type="Gene3D" id="1.10.1660.10">
    <property type="match status" value="1"/>
</dbReference>
<geneLocation type="plasmid" evidence="2">
    <name>pM7012</name>
</geneLocation>
<dbReference type="AlphaFoldDB" id="V5YQV7"/>
<dbReference type="RefSeq" id="WP_023842846.1">
    <property type="nucleotide sequence ID" value="NC_022995.1"/>
</dbReference>
<dbReference type="PANTHER" id="PTHR13696:SF99">
    <property type="entry name" value="COBYRINIC ACID AC-DIAMIDE SYNTHASE"/>
    <property type="match status" value="1"/>
</dbReference>
<reference evidence="2" key="1">
    <citation type="journal article" date="2014" name="Microbiology">
        <title>A 2,4-dichlorophenoxyacetic acid degradation plasmid pM7012 discloses distribution of an unclassified megaplasmid group across bacterial species.</title>
        <authorList>
            <person name="Sakai Y."/>
            <person name="Ogawa N."/>
            <person name="Shimomura Y."/>
            <person name="Fujii T."/>
        </authorList>
    </citation>
    <scope>NUCLEOTIDE SEQUENCE</scope>
    <source>
        <strain evidence="2">M701</strain>
    </source>
</reference>
<organism evidence="2">
    <name type="scientific">Burkholderia sp. M701</name>
    <dbReference type="NCBI Taxonomy" id="326454"/>
    <lineage>
        <taxon>Bacteria</taxon>
        <taxon>Pseudomonadati</taxon>
        <taxon>Pseudomonadota</taxon>
        <taxon>Betaproteobacteria</taxon>
        <taxon>Burkholderiales</taxon>
        <taxon>Burkholderiaceae</taxon>
        <taxon>Burkholderia</taxon>
    </lineage>
</organism>
<dbReference type="CDD" id="cd02042">
    <property type="entry name" value="ParAB_family"/>
    <property type="match status" value="1"/>
</dbReference>
<keyword evidence="2" id="KW-0614">Plasmid</keyword>
<dbReference type="InterPro" id="IPR050678">
    <property type="entry name" value="DNA_Partitioning_ATPase"/>
</dbReference>
<sequence>MTSTAVEADAYPYTDFASLSYPPQFAATALGISPQTLKNIEAEGSITISRVSRGSVQTRSYSLNDIFQIARMRRDNKLVKGFSRPFVVSNYVPKGGTGKTTTTGNIAVQFSLMGLKTLVIDNDPQADISTMFGYDPDLEPHELAEMGIPLDRGIDGNLGNLLWISNLFKQKTLEEVIKKPFGEYGPHLIPADIGLDDMDTALRAAINSDLRYSLFIEQARTGKLKHCDLSSYDVIIIDNAPAGDMLSRNAMVAADFLVCPIRMDKFSFRALSRLAQRLNAFVEGFGRSPEIIAIPTMYVRNRPRLERNMGTLMNLFPGKVTESRLYLADDYQKSLEAGVPLALWRQANENSMTAMRGVFDEMVARIRAVTEGSK</sequence>
<dbReference type="SUPFAM" id="SSF52540">
    <property type="entry name" value="P-loop containing nucleoside triphosphate hydrolases"/>
    <property type="match status" value="1"/>
</dbReference>
<dbReference type="PANTHER" id="PTHR13696">
    <property type="entry name" value="P-LOOP CONTAINING NUCLEOSIDE TRIPHOSPHATE HYDROLASE"/>
    <property type="match status" value="1"/>
</dbReference>